<keyword evidence="1" id="KW-0436">Ligase</keyword>
<dbReference type="PROSITE" id="PS50975">
    <property type="entry name" value="ATP_GRASP"/>
    <property type="match status" value="1"/>
</dbReference>
<name>R4YNS8_OLEAN</name>
<dbReference type="Gene3D" id="3.30.470.20">
    <property type="entry name" value="ATP-grasp fold, B domain"/>
    <property type="match status" value="1"/>
</dbReference>
<dbReference type="Proteomes" id="UP000032749">
    <property type="component" value="Chromosome"/>
</dbReference>
<evidence type="ECO:0000256" key="3">
    <source>
        <dbReference type="PROSITE-ProRule" id="PRU00409"/>
    </source>
</evidence>
<dbReference type="InterPro" id="IPR011095">
    <property type="entry name" value="Dala_Dala_lig_C"/>
</dbReference>
<dbReference type="GO" id="GO:0009432">
    <property type="term" value="P:SOS response"/>
    <property type="evidence" value="ECO:0007669"/>
    <property type="project" value="TreeGrafter"/>
</dbReference>
<evidence type="ECO:0000259" key="4">
    <source>
        <dbReference type="PROSITE" id="PS50975"/>
    </source>
</evidence>
<accession>R4YNS8</accession>
<dbReference type="PANTHER" id="PTHR21621">
    <property type="entry name" value="RIBOSOMAL PROTEIN S6 MODIFICATION PROTEIN"/>
    <property type="match status" value="1"/>
</dbReference>
<dbReference type="OrthoDB" id="9800957at2"/>
<dbReference type="PATRIC" id="fig|698738.3.peg.660"/>
<dbReference type="InterPro" id="IPR025839">
    <property type="entry name" value="RLAN_dom"/>
</dbReference>
<dbReference type="HOGENOM" id="CLU_016765_0_0_6"/>
<dbReference type="PANTHER" id="PTHR21621:SF0">
    <property type="entry name" value="BETA-CITRYLGLUTAMATE SYNTHASE B-RELATED"/>
    <property type="match status" value="1"/>
</dbReference>
<dbReference type="AlphaFoldDB" id="R4YNS8"/>
<gene>
    <name evidence="5" type="ORF">OLEAN_C06420</name>
</gene>
<reference evidence="5 6" key="1">
    <citation type="journal article" date="2013" name="Nat. Commun.">
        <title>Genome sequence and functional genomic analysis of the oil-degrading bacterium Oleispira antarctica.</title>
        <authorList>
            <person name="Kube M."/>
            <person name="Chernikova T.N."/>
            <person name="Al-Ramahi Y."/>
            <person name="Beloqui A."/>
            <person name="Lopez-Cortez N."/>
            <person name="Guazzaroni M.E."/>
            <person name="Heipieper H.J."/>
            <person name="Klages S."/>
            <person name="Kotsyurbenko O.R."/>
            <person name="Langer I."/>
            <person name="Nechitaylo T.Y."/>
            <person name="Lunsdorf H."/>
            <person name="Fernandez M."/>
            <person name="Juarez S."/>
            <person name="Ciordia S."/>
            <person name="Singer A."/>
            <person name="Kagan O."/>
            <person name="Egorova O."/>
            <person name="Petit P.A."/>
            <person name="Stogios P."/>
            <person name="Kim Y."/>
            <person name="Tchigvintsev A."/>
            <person name="Flick R."/>
            <person name="Denaro R."/>
            <person name="Genovese M."/>
            <person name="Albar J.P."/>
            <person name="Reva O.N."/>
            <person name="Martinez-Gomariz M."/>
            <person name="Tran H."/>
            <person name="Ferrer M."/>
            <person name="Savchenko A."/>
            <person name="Yakunin A.F."/>
            <person name="Yakimov M.M."/>
            <person name="Golyshina O.V."/>
            <person name="Reinhardt R."/>
            <person name="Golyshin P.N."/>
        </authorList>
    </citation>
    <scope>NUCLEOTIDE SEQUENCE [LARGE SCALE GENOMIC DNA]</scope>
</reference>
<dbReference type="GO" id="GO:0018169">
    <property type="term" value="F:ribosomal S6-glutamic acid ligase activity"/>
    <property type="evidence" value="ECO:0007669"/>
    <property type="project" value="TreeGrafter"/>
</dbReference>
<dbReference type="KEGG" id="oai:OLEAN_C06420"/>
<dbReference type="GO" id="GO:0008716">
    <property type="term" value="F:D-alanine-D-alanine ligase activity"/>
    <property type="evidence" value="ECO:0007669"/>
    <property type="project" value="InterPro"/>
</dbReference>
<keyword evidence="2" id="KW-0464">Manganese</keyword>
<dbReference type="Pfam" id="PF14401">
    <property type="entry name" value="RLAN"/>
    <property type="match status" value="1"/>
</dbReference>
<dbReference type="Pfam" id="PF07478">
    <property type="entry name" value="Dala_Dala_lig_C"/>
    <property type="match status" value="1"/>
</dbReference>
<dbReference type="GO" id="GO:0005737">
    <property type="term" value="C:cytoplasm"/>
    <property type="evidence" value="ECO:0007669"/>
    <property type="project" value="TreeGrafter"/>
</dbReference>
<protein>
    <recommendedName>
        <fullName evidence="4">ATP-grasp domain-containing protein</fullName>
    </recommendedName>
</protein>
<dbReference type="STRING" id="698738.OLEAN_C06420"/>
<keyword evidence="3" id="KW-0547">Nucleotide-binding</keyword>
<dbReference type="GO" id="GO:0005524">
    <property type="term" value="F:ATP binding"/>
    <property type="evidence" value="ECO:0007669"/>
    <property type="project" value="UniProtKB-UniRule"/>
</dbReference>
<dbReference type="EMBL" id="FO203512">
    <property type="protein sequence ID" value="CCK74818.1"/>
    <property type="molecule type" value="Genomic_DNA"/>
</dbReference>
<evidence type="ECO:0000256" key="1">
    <source>
        <dbReference type="ARBA" id="ARBA00022598"/>
    </source>
</evidence>
<dbReference type="InterPro" id="IPR013815">
    <property type="entry name" value="ATP_grasp_subdomain_1"/>
</dbReference>
<evidence type="ECO:0000313" key="5">
    <source>
        <dbReference type="EMBL" id="CCK74818.1"/>
    </source>
</evidence>
<organism evidence="5 6">
    <name type="scientific">Oleispira antarctica RB-8</name>
    <dbReference type="NCBI Taxonomy" id="698738"/>
    <lineage>
        <taxon>Bacteria</taxon>
        <taxon>Pseudomonadati</taxon>
        <taxon>Pseudomonadota</taxon>
        <taxon>Gammaproteobacteria</taxon>
        <taxon>Oceanospirillales</taxon>
        <taxon>Oceanospirillaceae</taxon>
        <taxon>Oleispira</taxon>
    </lineage>
</organism>
<keyword evidence="3" id="KW-0067">ATP-binding</keyword>
<keyword evidence="6" id="KW-1185">Reference proteome</keyword>
<evidence type="ECO:0000256" key="2">
    <source>
        <dbReference type="ARBA" id="ARBA00023211"/>
    </source>
</evidence>
<sequence length="492" mass="56110">MYKTLIVVDTEDSPLKEQFSDVISFEKYLRDYPKENELQTRLINLCDTEHYLSKGYYCSLLAEARKHVVLPSVKTINSLRNEPDLQSLIPLITGLPAAIDSSTRLENADGTEQSFWVYFGKTDIQGLKAFAKKLFQAYPSPIIKLNISRINDRLNVSLQRCAPSMLPEEEQATFLNHLKDFTQTVWRMGGRAKSHRWDMAILVNPEEKVPPSNKEALSRFVKAASKQGIHAEVVSYAQITDINKYDALFIRETTAIDHHTYRLACEAENNDIVVLDDPTSILRCCNKVFLHDAFSYQKVPSLNTIVVSDASMETVEKLSADMGFPLVLKMPEGSFSNGVYKVSSKEELTEKLLELFTHSALILAQEYCFTDYDWRIGVLNGRAIYACRYKMARNHWQIYNHDSERFFSGGFETMPTFEVPQKVLKAALKACAAVGNGLYGVDIKQKDNHVYVLEVNDNPSIDHKVEDAYLGDELYMQIMSEFQRRLEERGKA</sequence>
<feature type="domain" description="ATP-grasp" evidence="4">
    <location>
        <begin position="291"/>
        <end position="483"/>
    </location>
</feature>
<dbReference type="GO" id="GO:0046872">
    <property type="term" value="F:metal ion binding"/>
    <property type="evidence" value="ECO:0007669"/>
    <property type="project" value="InterPro"/>
</dbReference>
<dbReference type="Gene3D" id="3.30.1490.20">
    <property type="entry name" value="ATP-grasp fold, A domain"/>
    <property type="match status" value="1"/>
</dbReference>
<dbReference type="InterPro" id="IPR011761">
    <property type="entry name" value="ATP-grasp"/>
</dbReference>
<dbReference type="SUPFAM" id="SSF56059">
    <property type="entry name" value="Glutathione synthetase ATP-binding domain-like"/>
    <property type="match status" value="1"/>
</dbReference>
<evidence type="ECO:0000313" key="6">
    <source>
        <dbReference type="Proteomes" id="UP000032749"/>
    </source>
</evidence>
<proteinExistence type="predicted"/>